<reference evidence="1" key="1">
    <citation type="journal article" date="2012" name="Science">
        <title>Fermentation, hydrogen, and sulfur metabolism in multiple uncultivated bacterial phyla.</title>
        <authorList>
            <person name="Wrighton K.C."/>
            <person name="Thomas B.C."/>
            <person name="Sharon I."/>
            <person name="Miller C.S."/>
            <person name="Castelle C.J."/>
            <person name="VerBerkmoes N.C."/>
            <person name="Wilkins M.J."/>
            <person name="Hettich R.L."/>
            <person name="Lipton M.S."/>
            <person name="Williams K.H."/>
            <person name="Long P.E."/>
            <person name="Banfield J.F."/>
        </authorList>
    </citation>
    <scope>NUCLEOTIDE SEQUENCE [LARGE SCALE GENOMIC DNA]</scope>
</reference>
<name>K2GWZ5_9BACT</name>
<proteinExistence type="predicted"/>
<gene>
    <name evidence="1" type="ORF">ACD_3C00135G0003</name>
</gene>
<sequence length="348" mass="42318">MEFISSNNEILTPSKKAEIQNKILLDVYDETYPLWDINRAIEQIKSGTQRILFWWKSFDEISSWRWWTMALIQDTSKSPSTVEMCRAGSNVNNWWWLQAVSRLFTDFFESPFNQLYATPRNCLDRLNENKEVIPWWKAISTIYSRHKDIQYWWIAPWYIMPGNALELLDLRIYTKQDLCYDRLKNWDKVYIGSAADREIFWEMIESNYHVNDFFWDSSFPLSDIDYSFSVKFDHNNDLRKFNYSMYEVEVEWPIWRREIEDSMKKIWSGVNLVKLDLFDKKNILAQEHLKEIWFKMVSLFPEWKKMMWYWFKSDNHNYAIPHYYTEQGGKSLKSISLQKEIIKSIIAW</sequence>
<accession>K2GWZ5</accession>
<dbReference type="AlphaFoldDB" id="K2GWZ5"/>
<evidence type="ECO:0000313" key="1">
    <source>
        <dbReference type="EMBL" id="EKE27895.1"/>
    </source>
</evidence>
<dbReference type="EMBL" id="AMFJ01000409">
    <property type="protein sequence ID" value="EKE27895.1"/>
    <property type="molecule type" value="Genomic_DNA"/>
</dbReference>
<comment type="caution">
    <text evidence="1">The sequence shown here is derived from an EMBL/GenBank/DDBJ whole genome shotgun (WGS) entry which is preliminary data.</text>
</comment>
<organism evidence="1">
    <name type="scientific">uncultured bacterium</name>
    <name type="common">gcode 4</name>
    <dbReference type="NCBI Taxonomy" id="1234023"/>
    <lineage>
        <taxon>Bacteria</taxon>
        <taxon>environmental samples</taxon>
    </lineage>
</organism>
<protein>
    <submittedName>
        <fullName evidence="1">Uncharacterized protein</fullName>
    </submittedName>
</protein>